<gene>
    <name evidence="6" type="ORF">EV191_10852</name>
</gene>
<evidence type="ECO:0000313" key="6">
    <source>
        <dbReference type="EMBL" id="TCP49966.1"/>
    </source>
</evidence>
<evidence type="ECO:0000313" key="7">
    <source>
        <dbReference type="Proteomes" id="UP000294911"/>
    </source>
</evidence>
<keyword evidence="7" id="KW-1185">Reference proteome</keyword>
<dbReference type="GO" id="GO:0016853">
    <property type="term" value="F:isomerase activity"/>
    <property type="evidence" value="ECO:0007669"/>
    <property type="project" value="UniProtKB-KW"/>
</dbReference>
<dbReference type="AlphaFoldDB" id="A0A4V6NR94"/>
<sequence length="461" mass="50868">MLTGEQYKQSLLDGRNVYFEGRRVENQAEEPAHVAPLEAVAAGYDKYYSADEDAVNPMLTAPRSPEELRDRIPSLMELDLALNVTYQSLMTLIVARNRLTVDSGEFGQRITNYVAQAHRRDIRVVECITDAKGNRSLAPSAQDDPDAYVRVVDRTPEGVVIRGAKLHISAASLAHDMLVMPTKRMKPGEEQYSIACAVPVNAPGVKIVNTTFDPAHRERRDYPISSRLSMPDSFVILEDVFVPHERVFLDGQADQAAVFAHSLGLWERLGGTSFMVQQADELVGLAVLIAEANGLQKVAHVREKIDEMMIHATTLRAGLEAALLHAHATSDGYYYPDELYTNATKYQGATRFNEMVRHLHDIAGGSVLTAPSMADFDNPETGKAVEKYMSTSSSISGEYRARLFHAIRDLTADAFGGWHAVTNLQSGGGLYAQRLVTRKHYDVARAKAYAMDVAGISEADR</sequence>
<evidence type="ECO:0000256" key="2">
    <source>
        <dbReference type="ARBA" id="ARBA00022827"/>
    </source>
</evidence>
<keyword evidence="6" id="KW-0413">Isomerase</keyword>
<evidence type="ECO:0000256" key="1">
    <source>
        <dbReference type="ARBA" id="ARBA00022630"/>
    </source>
</evidence>
<feature type="domain" description="HpaB/PvcC/4-BUDH N-terminal" evidence="5">
    <location>
        <begin position="3"/>
        <end position="249"/>
    </location>
</feature>
<organism evidence="6 7">
    <name type="scientific">Tamaricihabitans halophyticus</name>
    <dbReference type="NCBI Taxonomy" id="1262583"/>
    <lineage>
        <taxon>Bacteria</taxon>
        <taxon>Bacillati</taxon>
        <taxon>Actinomycetota</taxon>
        <taxon>Actinomycetes</taxon>
        <taxon>Pseudonocardiales</taxon>
        <taxon>Pseudonocardiaceae</taxon>
        <taxon>Tamaricihabitans</taxon>
    </lineage>
</organism>
<dbReference type="SUPFAM" id="SSF56645">
    <property type="entry name" value="Acyl-CoA dehydrogenase NM domain-like"/>
    <property type="match status" value="1"/>
</dbReference>
<accession>A0A4V6NR94</accession>
<evidence type="ECO:0000256" key="3">
    <source>
        <dbReference type="ARBA" id="ARBA00023002"/>
    </source>
</evidence>
<dbReference type="OrthoDB" id="9785230at2"/>
<feature type="domain" description="HpaB/PvcC/4-BUDH C-terminal" evidence="4">
    <location>
        <begin position="261"/>
        <end position="454"/>
    </location>
</feature>
<protein>
    <submittedName>
        <fullName evidence="6">4-hydroxybutyryl-CoA dehydratase/vinylacetyl-CoA-Delta-isomerase</fullName>
    </submittedName>
</protein>
<keyword evidence="2" id="KW-0274">FAD</keyword>
<dbReference type="SUPFAM" id="SSF47203">
    <property type="entry name" value="Acyl-CoA dehydrogenase C-terminal domain-like"/>
    <property type="match status" value="1"/>
</dbReference>
<evidence type="ECO:0000259" key="4">
    <source>
        <dbReference type="Pfam" id="PF03241"/>
    </source>
</evidence>
<dbReference type="PANTHER" id="PTHR36117:SF3">
    <property type="entry name" value="4-HYDROXYPHENYLACETATE 3-MONOOXYGENASE-RELATED"/>
    <property type="match status" value="1"/>
</dbReference>
<dbReference type="Gene3D" id="1.10.3140.10">
    <property type="entry name" value="4-hydroxybutyryl-coa dehydratase, domain 1"/>
    <property type="match status" value="1"/>
</dbReference>
<dbReference type="RefSeq" id="WP_132878285.1">
    <property type="nucleotide sequence ID" value="NZ_SLXQ01000008.1"/>
</dbReference>
<dbReference type="PIRSF" id="PIRSF000331">
    <property type="entry name" value="HpaA_HpaB"/>
    <property type="match status" value="1"/>
</dbReference>
<dbReference type="InterPro" id="IPR036250">
    <property type="entry name" value="AcylCo_DH-like_C"/>
</dbReference>
<dbReference type="InterPro" id="IPR046373">
    <property type="entry name" value="Acyl-CoA_Oxase/DH_mid-dom_sf"/>
</dbReference>
<evidence type="ECO:0000259" key="5">
    <source>
        <dbReference type="Pfam" id="PF11794"/>
    </source>
</evidence>
<dbReference type="InterPro" id="IPR009100">
    <property type="entry name" value="AcylCoA_DH/oxidase_NM_dom_sf"/>
</dbReference>
<dbReference type="Gene3D" id="1.20.140.10">
    <property type="entry name" value="Butyryl-CoA Dehydrogenase, subunit A, domain 3"/>
    <property type="match status" value="1"/>
</dbReference>
<keyword evidence="1" id="KW-0285">Flavoprotein</keyword>
<dbReference type="Proteomes" id="UP000294911">
    <property type="component" value="Unassembled WGS sequence"/>
</dbReference>
<dbReference type="Gene3D" id="2.40.110.10">
    <property type="entry name" value="Butyryl-CoA Dehydrogenase, subunit A, domain 2"/>
    <property type="match status" value="1"/>
</dbReference>
<comment type="caution">
    <text evidence="6">The sequence shown here is derived from an EMBL/GenBank/DDBJ whole genome shotgun (WGS) entry which is preliminary data.</text>
</comment>
<dbReference type="Pfam" id="PF03241">
    <property type="entry name" value="HpaB"/>
    <property type="match status" value="1"/>
</dbReference>
<name>A0A4V6NR94_9PSEU</name>
<dbReference type="GO" id="GO:0016627">
    <property type="term" value="F:oxidoreductase activity, acting on the CH-CH group of donors"/>
    <property type="evidence" value="ECO:0007669"/>
    <property type="project" value="InterPro"/>
</dbReference>
<dbReference type="PANTHER" id="PTHR36117">
    <property type="entry name" value="4-HYDROXYPHENYLACETATE 3-MONOOXYGENASE-RELATED"/>
    <property type="match status" value="1"/>
</dbReference>
<dbReference type="EMBL" id="SLXQ01000008">
    <property type="protein sequence ID" value="TCP49966.1"/>
    <property type="molecule type" value="Genomic_DNA"/>
</dbReference>
<dbReference type="InterPro" id="IPR004925">
    <property type="entry name" value="HpaB/PvcC/4-BUDH"/>
</dbReference>
<keyword evidence="3" id="KW-0560">Oxidoreductase</keyword>
<dbReference type="InterPro" id="IPR024719">
    <property type="entry name" value="HpaB/PvcC/4-BUDH_C"/>
</dbReference>
<dbReference type="InterPro" id="IPR024674">
    <property type="entry name" value="HpaB/PvcC/4-BUDH_N"/>
</dbReference>
<reference evidence="6 7" key="1">
    <citation type="submission" date="2019-03" db="EMBL/GenBank/DDBJ databases">
        <title>Genomic Encyclopedia of Type Strains, Phase IV (KMG-IV): sequencing the most valuable type-strain genomes for metagenomic binning, comparative biology and taxonomic classification.</title>
        <authorList>
            <person name="Goeker M."/>
        </authorList>
    </citation>
    <scope>NUCLEOTIDE SEQUENCE [LARGE SCALE GENOMIC DNA]</scope>
    <source>
        <strain evidence="6 7">DSM 45765</strain>
    </source>
</reference>
<dbReference type="Pfam" id="PF11794">
    <property type="entry name" value="HpaB_N"/>
    <property type="match status" value="1"/>
</dbReference>
<proteinExistence type="predicted"/>